<gene>
    <name evidence="3" type="ORF">K489DRAFT_411983</name>
</gene>
<feature type="compositionally biased region" description="Pro residues" evidence="1">
    <location>
        <begin position="66"/>
        <end position="80"/>
    </location>
</feature>
<dbReference type="RefSeq" id="XP_033457806.1">
    <property type="nucleotide sequence ID" value="XM_033607868.1"/>
</dbReference>
<reference evidence="3" key="1">
    <citation type="submission" date="2020-01" db="EMBL/GenBank/DDBJ databases">
        <authorList>
            <consortium name="DOE Joint Genome Institute"/>
            <person name="Haridas S."/>
            <person name="Albert R."/>
            <person name="Binder M."/>
            <person name="Bloem J."/>
            <person name="Labutti K."/>
            <person name="Salamov A."/>
            <person name="Andreopoulos B."/>
            <person name="Baker S.E."/>
            <person name="Barry K."/>
            <person name="Bills G."/>
            <person name="Bluhm B.H."/>
            <person name="Cannon C."/>
            <person name="Castanera R."/>
            <person name="Culley D.E."/>
            <person name="Daum C."/>
            <person name="Ezra D."/>
            <person name="Gonzalez J.B."/>
            <person name="Henrissat B."/>
            <person name="Kuo A."/>
            <person name="Liang C."/>
            <person name="Lipzen A."/>
            <person name="Lutzoni F."/>
            <person name="Magnuson J."/>
            <person name="Mondo S."/>
            <person name="Nolan M."/>
            <person name="Ohm R."/>
            <person name="Pangilinan J."/>
            <person name="Park H.-J."/>
            <person name="Ramirez L."/>
            <person name="Alfaro M."/>
            <person name="Sun H."/>
            <person name="Tritt A."/>
            <person name="Yoshinaga Y."/>
            <person name="Zwiers L.-H."/>
            <person name="Turgeon B.G."/>
            <person name="Goodwin S.B."/>
            <person name="Spatafora J.W."/>
            <person name="Crous P.W."/>
            <person name="Grigoriev I.V."/>
        </authorList>
    </citation>
    <scope>NUCLEOTIDE SEQUENCE</scope>
    <source>
        <strain evidence="3">CBS 342.82</strain>
    </source>
</reference>
<dbReference type="OrthoDB" id="3899120at2759"/>
<reference evidence="3" key="2">
    <citation type="submission" date="2020-04" db="EMBL/GenBank/DDBJ databases">
        <authorList>
            <consortium name="NCBI Genome Project"/>
        </authorList>
    </citation>
    <scope>NUCLEOTIDE SEQUENCE</scope>
    <source>
        <strain evidence="3">CBS 342.82</strain>
    </source>
</reference>
<dbReference type="Proteomes" id="UP000504637">
    <property type="component" value="Unplaced"/>
</dbReference>
<feature type="compositionally biased region" description="Low complexity" evidence="1">
    <location>
        <begin position="23"/>
        <end position="35"/>
    </location>
</feature>
<feature type="region of interest" description="Disordered" evidence="1">
    <location>
        <begin position="1"/>
        <end position="93"/>
    </location>
</feature>
<keyword evidence="2" id="KW-1185">Reference proteome</keyword>
<proteinExistence type="predicted"/>
<evidence type="ECO:0000313" key="3">
    <source>
        <dbReference type="RefSeq" id="XP_033457806.1"/>
    </source>
</evidence>
<feature type="compositionally biased region" description="Basic and acidic residues" evidence="1">
    <location>
        <begin position="45"/>
        <end position="56"/>
    </location>
</feature>
<sequence length="234" mass="24999">MDPTRAEADSSPAGEQGVGGSNSGSSTSHASPGGSPATVASSAHDSNEKDDNDRSATEPSPQAQSQPPPPPALAPAPTPAPVKQEPPTRKTPEATVEMLERLSITGANALNDRDHDFTGSAATRELRSRMAASWRGQIDTYAHAREVTFAEQSAMWAQRRAQYPDVHFEVVAISTEVDERRGEALVFMDMEVSGLATFNLQAMSELTWKKVRGQWMLAHTLSLRGTRGNSGGFG</sequence>
<dbReference type="AlphaFoldDB" id="A0A6J3LYC7"/>
<protein>
    <submittedName>
        <fullName evidence="3">Uncharacterized protein</fullName>
    </submittedName>
</protein>
<accession>A0A6J3LYC7</accession>
<reference evidence="3" key="3">
    <citation type="submission" date="2025-08" db="UniProtKB">
        <authorList>
            <consortium name="RefSeq"/>
        </authorList>
    </citation>
    <scope>IDENTIFICATION</scope>
    <source>
        <strain evidence="3">CBS 342.82</strain>
    </source>
</reference>
<evidence type="ECO:0000256" key="1">
    <source>
        <dbReference type="SAM" id="MobiDB-lite"/>
    </source>
</evidence>
<organism evidence="3">
    <name type="scientific">Dissoconium aciculare CBS 342.82</name>
    <dbReference type="NCBI Taxonomy" id="1314786"/>
    <lineage>
        <taxon>Eukaryota</taxon>
        <taxon>Fungi</taxon>
        <taxon>Dikarya</taxon>
        <taxon>Ascomycota</taxon>
        <taxon>Pezizomycotina</taxon>
        <taxon>Dothideomycetes</taxon>
        <taxon>Dothideomycetidae</taxon>
        <taxon>Mycosphaerellales</taxon>
        <taxon>Dissoconiaceae</taxon>
        <taxon>Dissoconium</taxon>
    </lineage>
</organism>
<name>A0A6J3LYC7_9PEZI</name>
<evidence type="ECO:0000313" key="2">
    <source>
        <dbReference type="Proteomes" id="UP000504637"/>
    </source>
</evidence>
<dbReference type="GeneID" id="54365667"/>